<evidence type="ECO:0008006" key="5">
    <source>
        <dbReference type="Google" id="ProtNLM"/>
    </source>
</evidence>
<name>A0ABT3G7D0_9BACT</name>
<comment type="caution">
    <text evidence="3">The sequence shown here is derived from an EMBL/GenBank/DDBJ whole genome shotgun (WGS) entry which is preliminary data.</text>
</comment>
<feature type="region of interest" description="Disordered" evidence="1">
    <location>
        <begin position="398"/>
        <end position="425"/>
    </location>
</feature>
<keyword evidence="2" id="KW-0472">Membrane</keyword>
<keyword evidence="4" id="KW-1185">Reference proteome</keyword>
<gene>
    <name evidence="3" type="ORF">OJ996_19315</name>
</gene>
<keyword evidence="2" id="KW-1133">Transmembrane helix</keyword>
<reference evidence="3" key="1">
    <citation type="submission" date="2022-10" db="EMBL/GenBank/DDBJ databases">
        <title>Luteolibacter sp. GHJ8, whole genome shotgun sequencing project.</title>
        <authorList>
            <person name="Zhao G."/>
            <person name="Shen L."/>
        </authorList>
    </citation>
    <scope>NUCLEOTIDE SEQUENCE</scope>
    <source>
        <strain evidence="3">GHJ8</strain>
    </source>
</reference>
<sequence>MSRPHRRWRSRLGFLWRKPGGLSLSLSLALHLILLVIAYFWITGVAIPGLGPTEFPFLPKSGGGGTPDLKPSAKKVQGRTLHELGRVAARDTASLTTLPENFPALQAPQPLAFNSGSLSGGLGGSGAGGGKGSGQGKGIGSGSGIGSSLGGGGMNPFGMLEAPESALEGTFFDMNSTATGAFRVMHYPEFHKLVHRFVSGGWDRSQLKPYLQAPRTLYLEKLYLPAGKARRAPAAFGQVPDEKPCWIVLYRGTIIAPKSGKFRFVGAGDDVLVVRFNGANVFDHGYFQGTKPFAPIRPPRFGQKQPEIASDPPPPPDPVTLYQYASTVDWNGNLGGMAAGREFEVVAGQKYPVEILIGESQGGLFAAALLIEEVGTTYRKTPQGSPVLPLFRTAPSVPTKLPGDNAPPFDPEGPVWKTTGERTGI</sequence>
<accession>A0ABT3G7D0</accession>
<dbReference type="EMBL" id="JAPDDR010000010">
    <property type="protein sequence ID" value="MCW1915745.1"/>
    <property type="molecule type" value="Genomic_DNA"/>
</dbReference>
<protein>
    <recommendedName>
        <fullName evidence="5">PA14 domain-containing protein</fullName>
    </recommendedName>
</protein>
<dbReference type="Proteomes" id="UP001165653">
    <property type="component" value="Unassembled WGS sequence"/>
</dbReference>
<organism evidence="3 4">
    <name type="scientific">Luteolibacter rhizosphaerae</name>
    <dbReference type="NCBI Taxonomy" id="2989719"/>
    <lineage>
        <taxon>Bacteria</taxon>
        <taxon>Pseudomonadati</taxon>
        <taxon>Verrucomicrobiota</taxon>
        <taxon>Verrucomicrobiia</taxon>
        <taxon>Verrucomicrobiales</taxon>
        <taxon>Verrucomicrobiaceae</taxon>
        <taxon>Luteolibacter</taxon>
    </lineage>
</organism>
<dbReference type="RefSeq" id="WP_264515301.1">
    <property type="nucleotide sequence ID" value="NZ_JAPDDR010000010.1"/>
</dbReference>
<feature type="region of interest" description="Disordered" evidence="1">
    <location>
        <begin position="123"/>
        <end position="144"/>
    </location>
</feature>
<evidence type="ECO:0000256" key="1">
    <source>
        <dbReference type="SAM" id="MobiDB-lite"/>
    </source>
</evidence>
<keyword evidence="2" id="KW-0812">Transmembrane</keyword>
<proteinExistence type="predicted"/>
<evidence type="ECO:0000313" key="4">
    <source>
        <dbReference type="Proteomes" id="UP001165653"/>
    </source>
</evidence>
<evidence type="ECO:0000313" key="3">
    <source>
        <dbReference type="EMBL" id="MCW1915745.1"/>
    </source>
</evidence>
<feature type="transmembrane region" description="Helical" evidence="2">
    <location>
        <begin position="21"/>
        <end position="42"/>
    </location>
</feature>
<evidence type="ECO:0000256" key="2">
    <source>
        <dbReference type="SAM" id="Phobius"/>
    </source>
</evidence>